<protein>
    <submittedName>
        <fullName evidence="1">Uncharacterized protein</fullName>
    </submittedName>
</protein>
<name>A0A5B6VXI5_9ROSI</name>
<sequence>MSDIDSGRHVTMLLDHGLDTRTCDWPCGASQCLKSCEAHDLPTRAFGKKSVVSGNCQGKRGGPCGDNPSFGAGSIAATNCECQHCSHPQFGRKWGNPFAV</sequence>
<dbReference type="AlphaFoldDB" id="A0A5B6VXI5"/>
<evidence type="ECO:0000313" key="1">
    <source>
        <dbReference type="EMBL" id="KAA3473537.1"/>
    </source>
</evidence>
<comment type="caution">
    <text evidence="1">The sequence shown here is derived from an EMBL/GenBank/DDBJ whole genome shotgun (WGS) entry which is preliminary data.</text>
</comment>
<dbReference type="EMBL" id="SMMG02000005">
    <property type="protein sequence ID" value="KAA3473537.1"/>
    <property type="molecule type" value="Genomic_DNA"/>
</dbReference>
<organism evidence="1 2">
    <name type="scientific">Gossypium australe</name>
    <dbReference type="NCBI Taxonomy" id="47621"/>
    <lineage>
        <taxon>Eukaryota</taxon>
        <taxon>Viridiplantae</taxon>
        <taxon>Streptophyta</taxon>
        <taxon>Embryophyta</taxon>
        <taxon>Tracheophyta</taxon>
        <taxon>Spermatophyta</taxon>
        <taxon>Magnoliopsida</taxon>
        <taxon>eudicotyledons</taxon>
        <taxon>Gunneridae</taxon>
        <taxon>Pentapetalae</taxon>
        <taxon>rosids</taxon>
        <taxon>malvids</taxon>
        <taxon>Malvales</taxon>
        <taxon>Malvaceae</taxon>
        <taxon>Malvoideae</taxon>
        <taxon>Gossypium</taxon>
    </lineage>
</organism>
<keyword evidence="2" id="KW-1185">Reference proteome</keyword>
<reference evidence="2" key="1">
    <citation type="journal article" date="2019" name="Plant Biotechnol. J.">
        <title>Genome sequencing of the Australian wild diploid species Gossypium australe highlights disease resistance and delayed gland morphogenesis.</title>
        <authorList>
            <person name="Cai Y."/>
            <person name="Cai X."/>
            <person name="Wang Q."/>
            <person name="Wang P."/>
            <person name="Zhang Y."/>
            <person name="Cai C."/>
            <person name="Xu Y."/>
            <person name="Wang K."/>
            <person name="Zhou Z."/>
            <person name="Wang C."/>
            <person name="Geng S."/>
            <person name="Li B."/>
            <person name="Dong Q."/>
            <person name="Hou Y."/>
            <person name="Wang H."/>
            <person name="Ai P."/>
            <person name="Liu Z."/>
            <person name="Yi F."/>
            <person name="Sun M."/>
            <person name="An G."/>
            <person name="Cheng J."/>
            <person name="Zhang Y."/>
            <person name="Shi Q."/>
            <person name="Xie Y."/>
            <person name="Shi X."/>
            <person name="Chang Y."/>
            <person name="Huang F."/>
            <person name="Chen Y."/>
            <person name="Hong S."/>
            <person name="Mi L."/>
            <person name="Sun Q."/>
            <person name="Zhang L."/>
            <person name="Zhou B."/>
            <person name="Peng R."/>
            <person name="Zhang X."/>
            <person name="Liu F."/>
        </authorList>
    </citation>
    <scope>NUCLEOTIDE SEQUENCE [LARGE SCALE GENOMIC DNA]</scope>
    <source>
        <strain evidence="2">cv. PA1801</strain>
    </source>
</reference>
<dbReference type="Proteomes" id="UP000325315">
    <property type="component" value="Unassembled WGS sequence"/>
</dbReference>
<evidence type="ECO:0000313" key="2">
    <source>
        <dbReference type="Proteomes" id="UP000325315"/>
    </source>
</evidence>
<gene>
    <name evidence="1" type="ORF">EPI10_023903</name>
</gene>
<proteinExistence type="predicted"/>
<accession>A0A5B6VXI5</accession>